<dbReference type="OrthoDB" id="4803627at2759"/>
<feature type="domain" description="Subtilisin-like protease fibronectin type-III" evidence="1">
    <location>
        <begin position="3"/>
        <end position="82"/>
    </location>
</feature>
<evidence type="ECO:0000259" key="1">
    <source>
        <dbReference type="Pfam" id="PF17766"/>
    </source>
</evidence>
<organism evidence="2 3">
    <name type="scientific">Tetracentron sinense</name>
    <name type="common">Spur-leaf</name>
    <dbReference type="NCBI Taxonomy" id="13715"/>
    <lineage>
        <taxon>Eukaryota</taxon>
        <taxon>Viridiplantae</taxon>
        <taxon>Streptophyta</taxon>
        <taxon>Embryophyta</taxon>
        <taxon>Tracheophyta</taxon>
        <taxon>Spermatophyta</taxon>
        <taxon>Magnoliopsida</taxon>
        <taxon>Trochodendrales</taxon>
        <taxon>Trochodendraceae</taxon>
        <taxon>Tetracentron</taxon>
    </lineage>
</organism>
<gene>
    <name evidence="2" type="ORF">HHK36_027740</name>
</gene>
<reference evidence="2 3" key="1">
    <citation type="submission" date="2020-04" db="EMBL/GenBank/DDBJ databases">
        <title>Plant Genome Project.</title>
        <authorList>
            <person name="Zhang R.-G."/>
        </authorList>
    </citation>
    <scope>NUCLEOTIDE SEQUENCE [LARGE SCALE GENOMIC DNA]</scope>
    <source>
        <strain evidence="2">YNK0</strain>
        <tissue evidence="2">Leaf</tissue>
    </source>
</reference>
<dbReference type="Proteomes" id="UP000655225">
    <property type="component" value="Unassembled WGS sequence"/>
</dbReference>
<dbReference type="AlphaFoldDB" id="A0A834YDQ8"/>
<dbReference type="InterPro" id="IPR041469">
    <property type="entry name" value="Subtilisin-like_FN3"/>
</dbReference>
<evidence type="ECO:0000313" key="2">
    <source>
        <dbReference type="EMBL" id="KAF8380256.1"/>
    </source>
</evidence>
<sequence>MGTFTRTVTNVGFPNSTYSTYMYTPTSISVKVEPSVLSFSAVGEKKSFTVTVSGPKITVQPIMSAAILWKDGVHVVRTPLVVYTVLPSSYNSYSMPTKKPAFEGKKPVFDGSSFIARMESWGTIKS</sequence>
<accession>A0A834YDQ8</accession>
<dbReference type="Gene3D" id="2.60.40.2310">
    <property type="match status" value="1"/>
</dbReference>
<dbReference type="OMA" id="SASIMWS"/>
<name>A0A834YDQ8_TETSI</name>
<keyword evidence="3" id="KW-1185">Reference proteome</keyword>
<dbReference type="Pfam" id="PF17766">
    <property type="entry name" value="fn3_6"/>
    <property type="match status" value="1"/>
</dbReference>
<comment type="caution">
    <text evidence="2">The sequence shown here is derived from an EMBL/GenBank/DDBJ whole genome shotgun (WGS) entry which is preliminary data.</text>
</comment>
<dbReference type="EMBL" id="JABCRI010000021">
    <property type="protein sequence ID" value="KAF8380256.1"/>
    <property type="molecule type" value="Genomic_DNA"/>
</dbReference>
<evidence type="ECO:0000313" key="3">
    <source>
        <dbReference type="Proteomes" id="UP000655225"/>
    </source>
</evidence>
<protein>
    <recommendedName>
        <fullName evidence="1">Subtilisin-like protease fibronectin type-III domain-containing protein</fullName>
    </recommendedName>
</protein>
<proteinExistence type="predicted"/>